<keyword evidence="4 10" id="KW-0808">Transferase</keyword>
<protein>
    <submittedName>
        <fullName evidence="10">Glycosyltransferase family 39 protein</fullName>
        <ecNumber evidence="10">2.4.-.-</ecNumber>
    </submittedName>
</protein>
<proteinExistence type="predicted"/>
<accession>A0ABU5SDX1</accession>
<dbReference type="GO" id="GO:0016757">
    <property type="term" value="F:glycosyltransferase activity"/>
    <property type="evidence" value="ECO:0007669"/>
    <property type="project" value="UniProtKB-KW"/>
</dbReference>
<keyword evidence="7 8" id="KW-0472">Membrane</keyword>
<feature type="transmembrane region" description="Helical" evidence="8">
    <location>
        <begin position="204"/>
        <end position="221"/>
    </location>
</feature>
<feature type="transmembrane region" description="Helical" evidence="8">
    <location>
        <begin position="265"/>
        <end position="286"/>
    </location>
</feature>
<dbReference type="PANTHER" id="PTHR33908:SF11">
    <property type="entry name" value="MEMBRANE PROTEIN"/>
    <property type="match status" value="1"/>
</dbReference>
<keyword evidence="2" id="KW-1003">Cell membrane</keyword>
<feature type="transmembrane region" description="Helical" evidence="8">
    <location>
        <begin position="180"/>
        <end position="198"/>
    </location>
</feature>
<feature type="transmembrane region" description="Helical" evidence="8">
    <location>
        <begin position="484"/>
        <end position="504"/>
    </location>
</feature>
<dbReference type="Proteomes" id="UP001302222">
    <property type="component" value="Unassembled WGS sequence"/>
</dbReference>
<evidence type="ECO:0000256" key="3">
    <source>
        <dbReference type="ARBA" id="ARBA00022676"/>
    </source>
</evidence>
<comment type="caution">
    <text evidence="10">The sequence shown here is derived from an EMBL/GenBank/DDBJ whole genome shotgun (WGS) entry which is preliminary data.</text>
</comment>
<dbReference type="EMBL" id="JAYGIM010000001">
    <property type="protein sequence ID" value="MEA5425482.1"/>
    <property type="molecule type" value="Genomic_DNA"/>
</dbReference>
<evidence type="ECO:0000259" key="9">
    <source>
        <dbReference type="Pfam" id="PF13231"/>
    </source>
</evidence>
<evidence type="ECO:0000256" key="5">
    <source>
        <dbReference type="ARBA" id="ARBA00022692"/>
    </source>
</evidence>
<evidence type="ECO:0000256" key="2">
    <source>
        <dbReference type="ARBA" id="ARBA00022475"/>
    </source>
</evidence>
<keyword evidence="11" id="KW-1185">Reference proteome</keyword>
<evidence type="ECO:0000256" key="1">
    <source>
        <dbReference type="ARBA" id="ARBA00004651"/>
    </source>
</evidence>
<dbReference type="InterPro" id="IPR038731">
    <property type="entry name" value="RgtA/B/C-like"/>
</dbReference>
<evidence type="ECO:0000256" key="4">
    <source>
        <dbReference type="ARBA" id="ARBA00022679"/>
    </source>
</evidence>
<feature type="domain" description="Glycosyltransferase RgtA/B/C/D-like" evidence="9">
    <location>
        <begin position="163"/>
        <end position="311"/>
    </location>
</feature>
<dbReference type="PANTHER" id="PTHR33908">
    <property type="entry name" value="MANNOSYLTRANSFERASE YKCB-RELATED"/>
    <property type="match status" value="1"/>
</dbReference>
<evidence type="ECO:0000313" key="11">
    <source>
        <dbReference type="Proteomes" id="UP001302222"/>
    </source>
</evidence>
<keyword evidence="3 10" id="KW-0328">Glycosyltransferase</keyword>
<keyword evidence="6 8" id="KW-1133">Transmembrane helix</keyword>
<feature type="transmembrane region" description="Helical" evidence="8">
    <location>
        <begin position="45"/>
        <end position="70"/>
    </location>
</feature>
<gene>
    <name evidence="10" type="ORF">VB798_02795</name>
</gene>
<evidence type="ECO:0000256" key="7">
    <source>
        <dbReference type="ARBA" id="ARBA00023136"/>
    </source>
</evidence>
<dbReference type="EC" id="2.4.-.-" evidence="10"/>
<feature type="transmembrane region" description="Helical" evidence="8">
    <location>
        <begin position="298"/>
        <end position="317"/>
    </location>
</feature>
<feature type="transmembrane region" description="Helical" evidence="8">
    <location>
        <begin position="152"/>
        <end position="168"/>
    </location>
</feature>
<organism evidence="10 11">
    <name type="scientific">Arcicella lustrica</name>
    <dbReference type="NCBI Taxonomy" id="2984196"/>
    <lineage>
        <taxon>Bacteria</taxon>
        <taxon>Pseudomonadati</taxon>
        <taxon>Bacteroidota</taxon>
        <taxon>Cytophagia</taxon>
        <taxon>Cytophagales</taxon>
        <taxon>Flectobacillaceae</taxon>
        <taxon>Arcicella</taxon>
    </lineage>
</organism>
<feature type="transmembrane region" description="Helical" evidence="8">
    <location>
        <begin position="96"/>
        <end position="116"/>
    </location>
</feature>
<keyword evidence="5 8" id="KW-0812">Transmembrane</keyword>
<comment type="subcellular location">
    <subcellularLocation>
        <location evidence="1">Cell membrane</location>
        <topology evidence="1">Multi-pass membrane protein</topology>
    </subcellularLocation>
</comment>
<dbReference type="InterPro" id="IPR050297">
    <property type="entry name" value="LipidA_mod_glycosyltrf_83"/>
</dbReference>
<dbReference type="RefSeq" id="WP_323255730.1">
    <property type="nucleotide sequence ID" value="NZ_JAYGIM010000001.1"/>
</dbReference>
<reference evidence="10 11" key="1">
    <citation type="submission" date="2023-12" db="EMBL/GenBank/DDBJ databases">
        <title>Novel species of the genus Arcicella isolated from rivers.</title>
        <authorList>
            <person name="Lu H."/>
        </authorList>
    </citation>
    <scope>NUCLEOTIDE SEQUENCE [LARGE SCALE GENOMIC DNA]</scope>
    <source>
        <strain evidence="10 11">DC25W</strain>
    </source>
</reference>
<name>A0ABU5SDX1_9BACT</name>
<evidence type="ECO:0000256" key="8">
    <source>
        <dbReference type="SAM" id="Phobius"/>
    </source>
</evidence>
<evidence type="ECO:0000313" key="10">
    <source>
        <dbReference type="EMBL" id="MEA5425482.1"/>
    </source>
</evidence>
<feature type="transmembrane region" description="Helical" evidence="8">
    <location>
        <begin position="462"/>
        <end position="479"/>
    </location>
</feature>
<sequence length="653" mass="74524">MLNFLILFTIILAFFDCYFNSKQIRESLLKALLVNAVSIVFSTEILNVCFKINFVYILGFWILLIAFLLFRLSKHVNRKEKVVELIENIKKESTGVSLFLIPIFIILSITLFLALISPVNNTDSLTYHLSRIMYWLQDEHLSHFATNNHRQVAYNIFSELVILHLYVLGKSDFAANLVQWFSFLGAIAACSLLIKQLGGSIKTQWFGALIVATIPMIVLQATSTQNDLVVSFFVVCGVYFSFKYVQEFSLENAIYFGLSLGLAELTKGTGYIFLFPFCLWLAFRVLLEKNWWKLSKIWIGLILIVMLSVAINLGYYARNWVIFHDPLGHASDRISLENHSPAALISNITRQISLHIGMHSPGNIWNNFWMNILLTLHDFLGISISDPLTTFGEDSVFKIPRFSTTEDFSGNFLHFLLIISVSFFYFLKGKKEQTLSLFWFACVLGFIMFCALLRFQLFGSRLHSPFFLLISCFCALVIAERKAIIKPVVIVLSLATLPFLLLNFQKPILSFHGLTMLAKKFVPINEKSGALALYQKKSILDATYQDVLTHEGLDIQAADFLTMDEIILKKHFKSIGLELLEDDKDYLMLRVLIPEGIEVRQIAVKGILGKLESKTFLPEAIVSSRSTAQEIQYHGHIYQKISTGKYLSIYKRQ</sequence>
<evidence type="ECO:0000256" key="6">
    <source>
        <dbReference type="ARBA" id="ARBA00022989"/>
    </source>
</evidence>
<dbReference type="Pfam" id="PF13231">
    <property type="entry name" value="PMT_2"/>
    <property type="match status" value="1"/>
</dbReference>
<feature type="transmembrane region" description="Helical" evidence="8">
    <location>
        <begin position="434"/>
        <end position="456"/>
    </location>
</feature>
<feature type="transmembrane region" description="Helical" evidence="8">
    <location>
        <begin position="408"/>
        <end position="427"/>
    </location>
</feature>
<feature type="transmembrane region" description="Helical" evidence="8">
    <location>
        <begin position="228"/>
        <end position="245"/>
    </location>
</feature>